<dbReference type="PANTHER" id="PTHR37422:SF13">
    <property type="entry name" value="LIPOPOLYSACCHARIDE BIOSYNTHESIS PROTEIN PA4999-RELATED"/>
    <property type="match status" value="1"/>
</dbReference>
<feature type="transmembrane region" description="Helical" evidence="5">
    <location>
        <begin position="41"/>
        <end position="59"/>
    </location>
</feature>
<dbReference type="AlphaFoldDB" id="A0A1F5V622"/>
<dbReference type="InterPro" id="IPR007016">
    <property type="entry name" value="O-antigen_ligase-rel_domated"/>
</dbReference>
<feature type="transmembrane region" description="Helical" evidence="5">
    <location>
        <begin position="272"/>
        <end position="290"/>
    </location>
</feature>
<feature type="transmembrane region" description="Helical" evidence="5">
    <location>
        <begin position="358"/>
        <end position="379"/>
    </location>
</feature>
<evidence type="ECO:0000313" key="8">
    <source>
        <dbReference type="Proteomes" id="UP000178943"/>
    </source>
</evidence>
<keyword evidence="2 5" id="KW-0812">Transmembrane</keyword>
<dbReference type="Pfam" id="PF04932">
    <property type="entry name" value="Wzy_C"/>
    <property type="match status" value="1"/>
</dbReference>
<feature type="transmembrane region" description="Helical" evidence="5">
    <location>
        <begin position="120"/>
        <end position="139"/>
    </location>
</feature>
<evidence type="ECO:0000256" key="3">
    <source>
        <dbReference type="ARBA" id="ARBA00022989"/>
    </source>
</evidence>
<proteinExistence type="predicted"/>
<dbReference type="EMBL" id="MFGW01000231">
    <property type="protein sequence ID" value="OGF58866.1"/>
    <property type="molecule type" value="Genomic_DNA"/>
</dbReference>
<gene>
    <name evidence="7" type="ORF">A2Y62_11035</name>
</gene>
<reference evidence="7 8" key="1">
    <citation type="journal article" date="2016" name="Nat. Commun.">
        <title>Thousands of microbial genomes shed light on interconnected biogeochemical processes in an aquifer system.</title>
        <authorList>
            <person name="Anantharaman K."/>
            <person name="Brown C.T."/>
            <person name="Hug L.A."/>
            <person name="Sharon I."/>
            <person name="Castelle C.J."/>
            <person name="Probst A.J."/>
            <person name="Thomas B.C."/>
            <person name="Singh A."/>
            <person name="Wilkins M.J."/>
            <person name="Karaoz U."/>
            <person name="Brodie E.L."/>
            <person name="Williams K.H."/>
            <person name="Hubbard S.S."/>
            <person name="Banfield J.F."/>
        </authorList>
    </citation>
    <scope>NUCLEOTIDE SEQUENCE [LARGE SCALE GENOMIC DNA]</scope>
</reference>
<sequence>MNYLPALLFIFFALFAVYKPKYCLASFICLLPLLGQHPHYPNNTYFFLLLTGMITGLLFHKKETPSVSNGFFKISFIFLLLLFLSLLPYYGELFKSLYYFHAPLDWITRIIDSPAEQSLISLRNIMVFILWIIFAFLLIRKKIIHELDESLPFFFCTSATFYSLIGLLGFFNILDLEKIRPSTFPSEHRLQSIFWHPAWFAEYITMTLPFFIVFLKKNHSKRLVTIYFLMFWINILSVILTFQRGGIVALFALLCLWFIFRGTVKRKILFSLFITCIILLLISIFIVYVLEPEQFKDRFIEKFFENNRTRYWAAAIDMFLDSPLSGLGLDSYGWRYTDYRPIDSPGYVYLHGTAHNQYFQFLACTGITGLIGYLVLYFYTWLKSYKIYKENHLASDLAKLLAFSLFGIYSLYQEMFYALCIGTLFWIVACSIHYKSSPPHHSLTATNKHYLKLSMVIIISLILFFQFLSSMIEKEILSYNIRIDGFGLHNEEIWNGHTTACWMGKYAVLPMKNHVEKLQLMAMHPDIEQNPVIVKIYYGNKLFKKVTWHKAGWKTISLQSIMSDHHAPKFLSFTVNRTWIPKKYGRMDPRSIGIAIGINIDSSRTMK</sequence>
<feature type="transmembrane region" description="Helical" evidence="5">
    <location>
        <begin position="453"/>
        <end position="472"/>
    </location>
</feature>
<evidence type="ECO:0000256" key="4">
    <source>
        <dbReference type="ARBA" id="ARBA00023136"/>
    </source>
</evidence>
<evidence type="ECO:0000256" key="1">
    <source>
        <dbReference type="ARBA" id="ARBA00004141"/>
    </source>
</evidence>
<comment type="caution">
    <text evidence="7">The sequence shown here is derived from an EMBL/GenBank/DDBJ whole genome shotgun (WGS) entry which is preliminary data.</text>
</comment>
<dbReference type="PANTHER" id="PTHR37422">
    <property type="entry name" value="TEICHURONIC ACID BIOSYNTHESIS PROTEIN TUAE"/>
    <property type="match status" value="1"/>
</dbReference>
<comment type="subcellular location">
    <subcellularLocation>
        <location evidence="1">Membrane</location>
        <topology evidence="1">Multi-pass membrane protein</topology>
    </subcellularLocation>
</comment>
<evidence type="ECO:0000259" key="6">
    <source>
        <dbReference type="Pfam" id="PF04932"/>
    </source>
</evidence>
<name>A0A1F5V622_9BACT</name>
<feature type="transmembrane region" description="Helical" evidence="5">
    <location>
        <begin position="71"/>
        <end position="90"/>
    </location>
</feature>
<feature type="transmembrane region" description="Helical" evidence="5">
    <location>
        <begin position="227"/>
        <end position="260"/>
    </location>
</feature>
<protein>
    <recommendedName>
        <fullName evidence="6">O-antigen ligase-related domain-containing protein</fullName>
    </recommendedName>
</protein>
<feature type="transmembrane region" description="Helical" evidence="5">
    <location>
        <begin position="194"/>
        <end position="215"/>
    </location>
</feature>
<feature type="transmembrane region" description="Helical" evidence="5">
    <location>
        <begin position="151"/>
        <end position="174"/>
    </location>
</feature>
<feature type="transmembrane region" description="Helical" evidence="5">
    <location>
        <begin position="415"/>
        <end position="432"/>
    </location>
</feature>
<organism evidence="7 8">
    <name type="scientific">Candidatus Fischerbacteria bacterium RBG_13_37_8</name>
    <dbReference type="NCBI Taxonomy" id="1817863"/>
    <lineage>
        <taxon>Bacteria</taxon>
        <taxon>Candidatus Fischeribacteriota</taxon>
    </lineage>
</organism>
<dbReference type="InterPro" id="IPR051533">
    <property type="entry name" value="WaaL-like"/>
</dbReference>
<feature type="domain" description="O-antigen ligase-related" evidence="6">
    <location>
        <begin position="229"/>
        <end position="374"/>
    </location>
</feature>
<keyword evidence="4 5" id="KW-0472">Membrane</keyword>
<dbReference type="Proteomes" id="UP000178943">
    <property type="component" value="Unassembled WGS sequence"/>
</dbReference>
<keyword evidence="3 5" id="KW-1133">Transmembrane helix</keyword>
<evidence type="ECO:0000313" key="7">
    <source>
        <dbReference type="EMBL" id="OGF58866.1"/>
    </source>
</evidence>
<evidence type="ECO:0000256" key="2">
    <source>
        <dbReference type="ARBA" id="ARBA00022692"/>
    </source>
</evidence>
<accession>A0A1F5V622</accession>
<evidence type="ECO:0000256" key="5">
    <source>
        <dbReference type="SAM" id="Phobius"/>
    </source>
</evidence>
<dbReference type="GO" id="GO:0016020">
    <property type="term" value="C:membrane"/>
    <property type="evidence" value="ECO:0007669"/>
    <property type="project" value="UniProtKB-SubCell"/>
</dbReference>